<dbReference type="AlphaFoldDB" id="A0A7X9DK06"/>
<accession>A0A7X9DK06</accession>
<evidence type="ECO:0000313" key="1">
    <source>
        <dbReference type="EMBL" id="NMB69857.1"/>
    </source>
</evidence>
<protein>
    <recommendedName>
        <fullName evidence="3">Aminoglycoside phosphotransferase domain-containing protein</fullName>
    </recommendedName>
</protein>
<dbReference type="Proteomes" id="UP000526033">
    <property type="component" value="Unassembled WGS sequence"/>
</dbReference>
<dbReference type="Gene3D" id="3.90.1200.10">
    <property type="match status" value="1"/>
</dbReference>
<evidence type="ECO:0000313" key="2">
    <source>
        <dbReference type="Proteomes" id="UP000526033"/>
    </source>
</evidence>
<dbReference type="InterPro" id="IPR011009">
    <property type="entry name" value="Kinase-like_dom_sf"/>
</dbReference>
<name>A0A7X9DK06_UNCKA</name>
<reference evidence="1 2" key="1">
    <citation type="journal article" date="2020" name="Biotechnol. Biofuels">
        <title>New insights from the biogas microbiome by comprehensive genome-resolved metagenomics of nearly 1600 species originating from multiple anaerobic digesters.</title>
        <authorList>
            <person name="Campanaro S."/>
            <person name="Treu L."/>
            <person name="Rodriguez-R L.M."/>
            <person name="Kovalovszki A."/>
            <person name="Ziels R.M."/>
            <person name="Maus I."/>
            <person name="Zhu X."/>
            <person name="Kougias P.G."/>
            <person name="Basile A."/>
            <person name="Luo G."/>
            <person name="Schluter A."/>
            <person name="Konstantinidis K.T."/>
            <person name="Angelidaki I."/>
        </authorList>
    </citation>
    <scope>NUCLEOTIDE SEQUENCE [LARGE SCALE GENOMIC DNA]</scope>
    <source>
        <strain evidence="1">AS27yjCOA_165</strain>
    </source>
</reference>
<dbReference type="EMBL" id="JAAZNL010000016">
    <property type="protein sequence ID" value="NMB69857.1"/>
    <property type="molecule type" value="Genomic_DNA"/>
</dbReference>
<proteinExistence type="predicted"/>
<organism evidence="1 2">
    <name type="scientific">candidate division WWE3 bacterium</name>
    <dbReference type="NCBI Taxonomy" id="2053526"/>
    <lineage>
        <taxon>Bacteria</taxon>
        <taxon>Katanobacteria</taxon>
    </lineage>
</organism>
<dbReference type="SUPFAM" id="SSF56112">
    <property type="entry name" value="Protein kinase-like (PK-like)"/>
    <property type="match status" value="1"/>
</dbReference>
<sequence length="245" mass="28821">MNKITVVADKLIYKRFKLSEKCTHEFEAWKQFNEIIPQNTPTLILRTNNLCIYEFLESDSKLVSKQEASEFAGKVISNIFHAYKPNTYKKGQMWELSVYKIIEDFSQHEIKLKNIGLENFYFYTINQLRKIKKIKFSNISFLHRDIHRGNILCENGQPYLIDHEHAMEGPIELELQNSIFWNDKMSLNVDKVKKILTNNNIPYSSSNEILLKNYYVADQINIAIKENKFSKVKKLASKNDPAILY</sequence>
<gene>
    <name evidence="1" type="ORF">GYA27_01470</name>
</gene>
<comment type="caution">
    <text evidence="1">The sequence shown here is derived from an EMBL/GenBank/DDBJ whole genome shotgun (WGS) entry which is preliminary data.</text>
</comment>
<evidence type="ECO:0008006" key="3">
    <source>
        <dbReference type="Google" id="ProtNLM"/>
    </source>
</evidence>